<keyword evidence="2" id="KW-1185">Reference proteome</keyword>
<protein>
    <submittedName>
        <fullName evidence="1">Uncharacterized protein</fullName>
    </submittedName>
</protein>
<name>A0A310SGN5_9HYME</name>
<proteinExistence type="predicted"/>
<gene>
    <name evidence="1" type="ORF">WN48_00356</name>
</gene>
<dbReference type="AlphaFoldDB" id="A0A310SGN5"/>
<evidence type="ECO:0000313" key="1">
    <source>
        <dbReference type="EMBL" id="OAD52720.1"/>
    </source>
</evidence>
<organism evidence="1 2">
    <name type="scientific">Eufriesea mexicana</name>
    <dbReference type="NCBI Taxonomy" id="516756"/>
    <lineage>
        <taxon>Eukaryota</taxon>
        <taxon>Metazoa</taxon>
        <taxon>Ecdysozoa</taxon>
        <taxon>Arthropoda</taxon>
        <taxon>Hexapoda</taxon>
        <taxon>Insecta</taxon>
        <taxon>Pterygota</taxon>
        <taxon>Neoptera</taxon>
        <taxon>Endopterygota</taxon>
        <taxon>Hymenoptera</taxon>
        <taxon>Apocrita</taxon>
        <taxon>Aculeata</taxon>
        <taxon>Apoidea</taxon>
        <taxon>Anthophila</taxon>
        <taxon>Apidae</taxon>
        <taxon>Eufriesea</taxon>
    </lineage>
</organism>
<evidence type="ECO:0000313" key="2">
    <source>
        <dbReference type="Proteomes" id="UP000250275"/>
    </source>
</evidence>
<reference evidence="1 2" key="1">
    <citation type="submission" date="2015-07" db="EMBL/GenBank/DDBJ databases">
        <title>The genome of Eufriesea mexicana.</title>
        <authorList>
            <person name="Pan H."/>
            <person name="Kapheim K."/>
        </authorList>
    </citation>
    <scope>NUCLEOTIDE SEQUENCE [LARGE SCALE GENOMIC DNA]</scope>
    <source>
        <strain evidence="1">0111107269</strain>
        <tissue evidence="1">Whole body</tissue>
    </source>
</reference>
<accession>A0A310SGN5</accession>
<dbReference type="EMBL" id="KQ769958">
    <property type="protein sequence ID" value="OAD52720.1"/>
    <property type="molecule type" value="Genomic_DNA"/>
</dbReference>
<sequence length="63" mass="7230">MVNLPTTRVKVTLLCRMTKDAPAAMYRTYVRHIAGEFSLKDLLGLIDRLKRQVHVPSRSYARA</sequence>
<dbReference type="Proteomes" id="UP000250275">
    <property type="component" value="Unassembled WGS sequence"/>
</dbReference>